<reference evidence="1" key="1">
    <citation type="journal article" date="2019" name="Genome Biol. Evol.">
        <title>Evolutionary Relatedness and Classification of Tumour-Inducing and Opine-Catabolic Plasmids in Three Rhizobium rhizogenes Strains Isolated from the Same Crown Gall Tumour.</title>
        <authorList>
            <person name="Kuzmanovic N."/>
            <person name="Pulawska J."/>
        </authorList>
    </citation>
    <scope>NUCLEOTIDE SEQUENCE</scope>
    <source>
        <strain evidence="1">Colt5.8</strain>
        <plasmid evidence="1">pOC-Colt5.8</plasmid>
    </source>
</reference>
<accession>A0A4P8DKA8</accession>
<proteinExistence type="predicted"/>
<sequence length="226" mass="24529">MTAIVVTFPVCSGRAHRVLDDGVKTDGDRRRTAGGRNEVEDGRERLSWPARNANLFAGEESCVWPLRPRRSRRRRPSVTPDQSRSAWVWLFEPDRPRHAARLIVELTTSTPLARSFSAPCSHYVTAAELPFPSTPSPMRASALPPATAEPSSTGWCLLPTGNGLGYAAIPLALSAPHRNGWSAWNVSPASGTDWAGVFHGRVPPYGGASSAPNGAVIRYRSARRLP</sequence>
<organism evidence="1">
    <name type="scientific">Rhizobium rhizogenes</name>
    <name type="common">Agrobacterium rhizogenes</name>
    <dbReference type="NCBI Taxonomy" id="359"/>
    <lineage>
        <taxon>Bacteria</taxon>
        <taxon>Pseudomonadati</taxon>
        <taxon>Pseudomonadota</taxon>
        <taxon>Alphaproteobacteria</taxon>
        <taxon>Hyphomicrobiales</taxon>
        <taxon>Rhizobiaceae</taxon>
        <taxon>Rhizobium/Agrobacterium group</taxon>
        <taxon>Rhizobium</taxon>
    </lineage>
</organism>
<protein>
    <submittedName>
        <fullName evidence="1">Uncharacterized protein</fullName>
    </submittedName>
</protein>
<keyword evidence="1" id="KW-0614">Plasmid</keyword>
<dbReference type="AlphaFoldDB" id="A0A4P8DKA8"/>
<dbReference type="EMBL" id="MK318973">
    <property type="protein sequence ID" value="QCL10758.1"/>
    <property type="molecule type" value="Genomic_DNA"/>
</dbReference>
<evidence type="ECO:0000313" key="1">
    <source>
        <dbReference type="EMBL" id="QCL10758.1"/>
    </source>
</evidence>
<gene>
    <name evidence="1" type="ORF">pOC-C5.8_581</name>
</gene>
<geneLocation type="plasmid" evidence="1">
    <name>pOC-Colt5.8</name>
</geneLocation>
<name>A0A4P8DKA8_RHIRH</name>